<evidence type="ECO:0000259" key="16">
    <source>
        <dbReference type="SMART" id="SM00479"/>
    </source>
</evidence>
<keyword evidence="9" id="KW-0479">Metal-binding</keyword>
<keyword evidence="6 17" id="KW-0548">Nucleotidyltransferase</keyword>
<keyword evidence="14" id="KW-0464">Manganese</keyword>
<keyword evidence="8" id="KW-0540">Nuclease</keyword>
<protein>
    <recommendedName>
        <fullName evidence="4">DNA polymerase III subunit epsilon</fullName>
        <ecNumber evidence="3">2.7.7.7</ecNumber>
    </recommendedName>
</protein>
<reference evidence="17 18" key="1">
    <citation type="submission" date="2017-02" db="EMBL/GenBank/DDBJ databases">
        <title>Complete Genome of Candidatus Carsonella ruddii strain BC, a Nutritional Endosymbiont of Bactericera cockerelli.</title>
        <authorList>
            <person name="Riley A.B."/>
            <person name="Kim D.H."/>
            <person name="Hansen A.K."/>
        </authorList>
    </citation>
    <scope>NUCLEOTIDE SEQUENCE [LARGE SCALE GENOMIC DNA]</scope>
    <source>
        <strain evidence="17 18">BC</strain>
    </source>
</reference>
<dbReference type="NCBIfam" id="TIGR00573">
    <property type="entry name" value="dnaq"/>
    <property type="match status" value="1"/>
</dbReference>
<evidence type="ECO:0000256" key="1">
    <source>
        <dbReference type="ARBA" id="ARBA00001936"/>
    </source>
</evidence>
<evidence type="ECO:0000256" key="14">
    <source>
        <dbReference type="ARBA" id="ARBA00023211"/>
    </source>
</evidence>
<dbReference type="GO" id="GO:0005829">
    <property type="term" value="C:cytosol"/>
    <property type="evidence" value="ECO:0007669"/>
    <property type="project" value="TreeGrafter"/>
</dbReference>
<dbReference type="InterPro" id="IPR013520">
    <property type="entry name" value="Ribonucl_H"/>
</dbReference>
<evidence type="ECO:0000256" key="2">
    <source>
        <dbReference type="ARBA" id="ARBA00001946"/>
    </source>
</evidence>
<proteinExistence type="predicted"/>
<evidence type="ECO:0000256" key="4">
    <source>
        <dbReference type="ARBA" id="ARBA00020352"/>
    </source>
</evidence>
<dbReference type="InterPro" id="IPR012337">
    <property type="entry name" value="RNaseH-like_sf"/>
</dbReference>
<keyword evidence="11" id="KW-0269">Exonuclease</keyword>
<evidence type="ECO:0000256" key="5">
    <source>
        <dbReference type="ARBA" id="ARBA00022679"/>
    </source>
</evidence>
<evidence type="ECO:0000256" key="15">
    <source>
        <dbReference type="ARBA" id="ARBA00049244"/>
    </source>
</evidence>
<evidence type="ECO:0000256" key="13">
    <source>
        <dbReference type="ARBA" id="ARBA00022932"/>
    </source>
</evidence>
<organism evidence="17 18">
    <name type="scientific">Carsonella ruddii</name>
    <dbReference type="NCBI Taxonomy" id="114186"/>
    <lineage>
        <taxon>Bacteria</taxon>
        <taxon>Pseudomonadati</taxon>
        <taxon>Pseudomonadota</taxon>
        <taxon>Gammaproteobacteria</taxon>
        <taxon>Oceanospirillales</taxon>
        <taxon>Halomonadaceae</taxon>
        <taxon>Zymobacter group</taxon>
        <taxon>Candidatus Carsonella</taxon>
    </lineage>
</organism>
<evidence type="ECO:0000256" key="10">
    <source>
        <dbReference type="ARBA" id="ARBA00022801"/>
    </source>
</evidence>
<comment type="cofactor">
    <cofactor evidence="1">
        <name>Mn(2+)</name>
        <dbReference type="ChEBI" id="CHEBI:29035"/>
    </cofactor>
</comment>
<keyword evidence="12" id="KW-0460">Magnesium</keyword>
<evidence type="ECO:0000256" key="9">
    <source>
        <dbReference type="ARBA" id="ARBA00022723"/>
    </source>
</evidence>
<dbReference type="PANTHER" id="PTHR30231:SF41">
    <property type="entry name" value="DNA POLYMERASE III SUBUNIT EPSILON"/>
    <property type="match status" value="1"/>
</dbReference>
<evidence type="ECO:0000256" key="7">
    <source>
        <dbReference type="ARBA" id="ARBA00022705"/>
    </source>
</evidence>
<dbReference type="SMART" id="SM00479">
    <property type="entry name" value="EXOIII"/>
    <property type="match status" value="1"/>
</dbReference>
<comment type="cofactor">
    <cofactor evidence="2">
        <name>Mg(2+)</name>
        <dbReference type="ChEBI" id="CHEBI:18420"/>
    </cofactor>
</comment>
<dbReference type="EC" id="2.7.7.7" evidence="3"/>
<comment type="catalytic activity">
    <reaction evidence="15">
        <text>DNA(n) + a 2'-deoxyribonucleoside 5'-triphosphate = DNA(n+1) + diphosphate</text>
        <dbReference type="Rhea" id="RHEA:22508"/>
        <dbReference type="Rhea" id="RHEA-COMP:17339"/>
        <dbReference type="Rhea" id="RHEA-COMP:17340"/>
        <dbReference type="ChEBI" id="CHEBI:33019"/>
        <dbReference type="ChEBI" id="CHEBI:61560"/>
        <dbReference type="ChEBI" id="CHEBI:173112"/>
        <dbReference type="EC" id="2.7.7.7"/>
    </reaction>
</comment>
<evidence type="ECO:0000256" key="3">
    <source>
        <dbReference type="ARBA" id="ARBA00012417"/>
    </source>
</evidence>
<dbReference type="GO" id="GO:0045004">
    <property type="term" value="P:DNA replication proofreading"/>
    <property type="evidence" value="ECO:0007669"/>
    <property type="project" value="TreeGrafter"/>
</dbReference>
<name>A0A1U9RS67_CARRU</name>
<dbReference type="FunFam" id="3.30.420.10:FF:000012">
    <property type="entry name" value="DNA polymerase III subunit epsilon"/>
    <property type="match status" value="1"/>
</dbReference>
<evidence type="ECO:0000313" key="17">
    <source>
        <dbReference type="EMBL" id="AQU89523.1"/>
    </source>
</evidence>
<dbReference type="GO" id="GO:0046872">
    <property type="term" value="F:metal ion binding"/>
    <property type="evidence" value="ECO:0007669"/>
    <property type="project" value="UniProtKB-KW"/>
</dbReference>
<evidence type="ECO:0000256" key="12">
    <source>
        <dbReference type="ARBA" id="ARBA00022842"/>
    </source>
</evidence>
<dbReference type="Proteomes" id="UP000189666">
    <property type="component" value="Chromosome"/>
</dbReference>
<feature type="domain" description="Exonuclease" evidence="16">
    <location>
        <begin position="3"/>
        <end position="177"/>
    </location>
</feature>
<evidence type="ECO:0000313" key="18">
    <source>
        <dbReference type="Proteomes" id="UP000189666"/>
    </source>
</evidence>
<dbReference type="SUPFAM" id="SSF53098">
    <property type="entry name" value="Ribonuclease H-like"/>
    <property type="match status" value="1"/>
</dbReference>
<dbReference type="AlphaFoldDB" id="A0A1U9RS67"/>
<sequence>MKRYIFLDVETTGLSPHRGDRIVEIGCVEVIDGFITGRIFHSYFNTNTKVSDEAYNIHGINNNFLKNKPFFYEKLDEFLGFVNNSVIIAHNAKFDINFLHYEINYAGGSMNRLYSICYFLDSLEICRKLYPRKRNDLDSLCKRYDIFIEETRRKHSAILDAWLLSILIIKMGFFDKSMY</sequence>
<dbReference type="InterPro" id="IPR006054">
    <property type="entry name" value="DnaQ"/>
</dbReference>
<evidence type="ECO:0000256" key="6">
    <source>
        <dbReference type="ARBA" id="ARBA00022695"/>
    </source>
</evidence>
<evidence type="ECO:0000256" key="11">
    <source>
        <dbReference type="ARBA" id="ARBA00022839"/>
    </source>
</evidence>
<keyword evidence="13" id="KW-0239">DNA-directed DNA polymerase</keyword>
<dbReference type="EMBL" id="CP019943">
    <property type="protein sequence ID" value="AQU89523.1"/>
    <property type="molecule type" value="Genomic_DNA"/>
</dbReference>
<dbReference type="PANTHER" id="PTHR30231">
    <property type="entry name" value="DNA POLYMERASE III SUBUNIT EPSILON"/>
    <property type="match status" value="1"/>
</dbReference>
<keyword evidence="5 17" id="KW-0808">Transferase</keyword>
<dbReference type="InterPro" id="IPR036397">
    <property type="entry name" value="RNaseH_sf"/>
</dbReference>
<accession>A0A1U9RS67</accession>
<dbReference type="Pfam" id="PF00929">
    <property type="entry name" value="RNase_T"/>
    <property type="match status" value="1"/>
</dbReference>
<keyword evidence="10" id="KW-0378">Hydrolase</keyword>
<dbReference type="GO" id="GO:0003677">
    <property type="term" value="F:DNA binding"/>
    <property type="evidence" value="ECO:0007669"/>
    <property type="project" value="InterPro"/>
</dbReference>
<evidence type="ECO:0000256" key="8">
    <source>
        <dbReference type="ARBA" id="ARBA00022722"/>
    </source>
</evidence>
<dbReference type="GO" id="GO:0008408">
    <property type="term" value="F:3'-5' exonuclease activity"/>
    <property type="evidence" value="ECO:0007669"/>
    <property type="project" value="TreeGrafter"/>
</dbReference>
<dbReference type="RefSeq" id="WP_211118358.1">
    <property type="nucleotide sequence ID" value="NZ_CP019943.1"/>
</dbReference>
<gene>
    <name evidence="17" type="ORF">BW244_0105</name>
</gene>
<dbReference type="Gene3D" id="3.30.420.10">
    <property type="entry name" value="Ribonuclease H-like superfamily/Ribonuclease H"/>
    <property type="match status" value="1"/>
</dbReference>
<keyword evidence="7" id="KW-0235">DNA replication</keyword>
<dbReference type="GO" id="GO:0003887">
    <property type="term" value="F:DNA-directed DNA polymerase activity"/>
    <property type="evidence" value="ECO:0007669"/>
    <property type="project" value="UniProtKB-KW"/>
</dbReference>